<feature type="region of interest" description="Disordered" evidence="1">
    <location>
        <begin position="139"/>
        <end position="177"/>
    </location>
</feature>
<feature type="signal peptide" evidence="3">
    <location>
        <begin position="1"/>
        <end position="18"/>
    </location>
</feature>
<comment type="caution">
    <text evidence="4">The sequence shown here is derived from an EMBL/GenBank/DDBJ whole genome shotgun (WGS) entry which is preliminary data.</text>
</comment>
<keyword evidence="2" id="KW-1133">Transmembrane helix</keyword>
<evidence type="ECO:0000313" key="5">
    <source>
        <dbReference type="Proteomes" id="UP001497472"/>
    </source>
</evidence>
<gene>
    <name evidence="4" type="ORF">LNINA_LOCUS8786</name>
</gene>
<evidence type="ECO:0000256" key="1">
    <source>
        <dbReference type="SAM" id="MobiDB-lite"/>
    </source>
</evidence>
<name>A0AAV1JN42_9NEOP</name>
<keyword evidence="5" id="KW-1185">Reference proteome</keyword>
<evidence type="ECO:0000256" key="2">
    <source>
        <dbReference type="SAM" id="Phobius"/>
    </source>
</evidence>
<evidence type="ECO:0000256" key="3">
    <source>
        <dbReference type="SAM" id="SignalP"/>
    </source>
</evidence>
<dbReference type="EMBL" id="CAVLEF010000030">
    <property type="protein sequence ID" value="CAK1549493.1"/>
    <property type="molecule type" value="Genomic_DNA"/>
</dbReference>
<keyword evidence="3" id="KW-0732">Signal</keyword>
<keyword evidence="2" id="KW-0472">Membrane</keyword>
<keyword evidence="2" id="KW-0812">Transmembrane</keyword>
<accession>A0AAV1JN42</accession>
<evidence type="ECO:0000313" key="4">
    <source>
        <dbReference type="EMBL" id="CAK1549493.1"/>
    </source>
</evidence>
<organism evidence="4 5">
    <name type="scientific">Leptosia nina</name>
    <dbReference type="NCBI Taxonomy" id="320188"/>
    <lineage>
        <taxon>Eukaryota</taxon>
        <taxon>Metazoa</taxon>
        <taxon>Ecdysozoa</taxon>
        <taxon>Arthropoda</taxon>
        <taxon>Hexapoda</taxon>
        <taxon>Insecta</taxon>
        <taxon>Pterygota</taxon>
        <taxon>Neoptera</taxon>
        <taxon>Endopterygota</taxon>
        <taxon>Lepidoptera</taxon>
        <taxon>Glossata</taxon>
        <taxon>Ditrysia</taxon>
        <taxon>Papilionoidea</taxon>
        <taxon>Pieridae</taxon>
        <taxon>Pierinae</taxon>
        <taxon>Leptosia</taxon>
    </lineage>
</organism>
<feature type="transmembrane region" description="Helical" evidence="2">
    <location>
        <begin position="883"/>
        <end position="910"/>
    </location>
</feature>
<dbReference type="Proteomes" id="UP001497472">
    <property type="component" value="Unassembled WGS sequence"/>
</dbReference>
<reference evidence="4 5" key="1">
    <citation type="submission" date="2023-11" db="EMBL/GenBank/DDBJ databases">
        <authorList>
            <person name="Okamura Y."/>
        </authorList>
    </citation>
    <scope>NUCLEOTIDE SEQUENCE [LARGE SCALE GENOMIC DNA]</scope>
</reference>
<proteinExistence type="predicted"/>
<feature type="chain" id="PRO_5043976435" evidence="3">
    <location>
        <begin position="19"/>
        <end position="936"/>
    </location>
</feature>
<feature type="compositionally biased region" description="Basic and acidic residues" evidence="1">
    <location>
        <begin position="150"/>
        <end position="165"/>
    </location>
</feature>
<protein>
    <submittedName>
        <fullName evidence="4">Uncharacterized protein</fullName>
    </submittedName>
</protein>
<dbReference type="AlphaFoldDB" id="A0AAV1JN42"/>
<sequence length="936" mass="103516">MASKTTLLLLLAIFGSNCEDVNLSGENETYVDVLDTEADRAYRYNTEADRTYRYTTEADTDVREDTDIKAETDSTDGSETTIQDATATEPFTMSLDNTVYVREVDAQSQDNNEQMEPILTTTRAADAIDGISPNISELDEELETSGQRNPKTDSSDAKPPPETRTYKPKPTPALSKTSTLRSWLEDSWLRPPAGVLVPLRPAALSRALAVWNDLVSDGLNLTDIVIVGYDANGVNWRSRHNLQPATTTAGDRAVGNALTKLLRKYQDVYTDSTNDGTMRALASAAKLVPYDSALFLVTDKAPGDPQRLPLALRALVEKRLKVYTIWTDPNYPSAESELALQDLKNISSHTEGEVLPFALPISDLDTSLLAELQQWNPLDDQPRRARVKKLPGYDNFDTLLMRKGGGEAISLGLPVENGVTALKIYLEGAIEHAVLYPPNDGQQIDLYNASSIRSFSRTSSFEGLSPREVYLVFPRMRPDEDMLSVLPAFPSEDQAMVGLWHLSVRCDLCDYRFRVAAKSSLHFNVDVVEDMLKLKVTGPVASVRDTLLVDEFGSELAKLPFSYQPLAEMEGESNTDNIQAELAIPNVASSNVYVRIFGRDIKGEPFTRLSGPIHRQTEVRLGRSASIVFPETPNDLELAEEIDSIIYNEQADRTPFARAISQVLNQSGMALTTIQVGLSTRLYGVPGDRLQLYFEVSNYRQQAVRFNFGAVGKLNLLRSVEPEFRNVGAGETVTVIVNLQIATTTPPGGRDEIVFSVYYGTEQVSISSYVYILNPNQVITDVNAPAINHNFEGSCMLRQGTDCAEYTWSTTITARDTNAGLLRLTSSPLGVFYDNNFVSGSKDQVTAMYRATCCAPRVIINAVDALGNTNSYTIDISNYIPPAAIAAIVLGVILLTALLALLIFLIYWCVRRRKDVRDLPTYTSRNERITNFSHKD</sequence>